<feature type="region of interest" description="Disordered" evidence="1">
    <location>
        <begin position="347"/>
        <end position="372"/>
    </location>
</feature>
<feature type="region of interest" description="Disordered" evidence="1">
    <location>
        <begin position="1483"/>
        <end position="1535"/>
    </location>
</feature>
<dbReference type="InterPro" id="IPR028974">
    <property type="entry name" value="TSP_type-3_rpt"/>
</dbReference>
<feature type="region of interest" description="Disordered" evidence="1">
    <location>
        <begin position="662"/>
        <end position="822"/>
    </location>
</feature>
<feature type="compositionally biased region" description="Acidic residues" evidence="1">
    <location>
        <begin position="1276"/>
        <end position="1295"/>
    </location>
</feature>
<feature type="compositionally biased region" description="Low complexity" evidence="1">
    <location>
        <begin position="1413"/>
        <end position="1425"/>
    </location>
</feature>
<feature type="compositionally biased region" description="Low complexity" evidence="1">
    <location>
        <begin position="1394"/>
        <end position="1406"/>
    </location>
</feature>
<dbReference type="EMBL" id="JBHTBN010000001">
    <property type="protein sequence ID" value="MFC7356500.1"/>
    <property type="molecule type" value="Genomic_DNA"/>
</dbReference>
<feature type="compositionally biased region" description="Low complexity" evidence="1">
    <location>
        <begin position="1490"/>
        <end position="1499"/>
    </location>
</feature>
<feature type="compositionally biased region" description="Acidic residues" evidence="1">
    <location>
        <begin position="691"/>
        <end position="701"/>
    </location>
</feature>
<dbReference type="Pfam" id="PF17963">
    <property type="entry name" value="Big_9"/>
    <property type="match status" value="1"/>
</dbReference>
<evidence type="ECO:0000313" key="3">
    <source>
        <dbReference type="Proteomes" id="UP001596415"/>
    </source>
</evidence>
<feature type="compositionally biased region" description="Acidic residues" evidence="1">
    <location>
        <begin position="1500"/>
        <end position="1509"/>
    </location>
</feature>
<feature type="compositionally biased region" description="Polar residues" evidence="1">
    <location>
        <begin position="779"/>
        <end position="801"/>
    </location>
</feature>
<dbReference type="PANTHER" id="PTHR10199">
    <property type="entry name" value="THROMBOSPONDIN"/>
    <property type="match status" value="1"/>
</dbReference>
<accession>A0ABW2MRN1</accession>
<dbReference type="PANTHER" id="PTHR10199:SF100">
    <property type="entry name" value="THROMBOSPONDIN, ISOFORM A"/>
    <property type="match status" value="1"/>
</dbReference>
<reference evidence="3" key="1">
    <citation type="journal article" date="2019" name="Int. J. Syst. Evol. Microbiol.">
        <title>The Global Catalogue of Microorganisms (GCM) 10K type strain sequencing project: providing services to taxonomists for standard genome sequencing and annotation.</title>
        <authorList>
            <consortium name="The Broad Institute Genomics Platform"/>
            <consortium name="The Broad Institute Genome Sequencing Center for Infectious Disease"/>
            <person name="Wu L."/>
            <person name="Ma J."/>
        </authorList>
    </citation>
    <scope>NUCLEOTIDE SEQUENCE [LARGE SCALE GENOMIC DNA]</scope>
    <source>
        <strain evidence="3">CGMCC 1.16306</strain>
    </source>
</reference>
<feature type="compositionally biased region" description="Acidic residues" evidence="1">
    <location>
        <begin position="900"/>
        <end position="913"/>
    </location>
</feature>
<keyword evidence="3" id="KW-1185">Reference proteome</keyword>
<dbReference type="Gene3D" id="4.10.1080.10">
    <property type="entry name" value="TSP type-3 repeat"/>
    <property type="match status" value="2"/>
</dbReference>
<feature type="compositionally biased region" description="Low complexity" evidence="1">
    <location>
        <begin position="1525"/>
        <end position="1535"/>
    </location>
</feature>
<feature type="region of interest" description="Disordered" evidence="1">
    <location>
        <begin position="900"/>
        <end position="986"/>
    </location>
</feature>
<feature type="non-terminal residue" evidence="2">
    <location>
        <position position="1535"/>
    </location>
</feature>
<name>A0ABW2MRN1_9FLAO</name>
<feature type="region of interest" description="Disordered" evidence="1">
    <location>
        <begin position="1358"/>
        <end position="1471"/>
    </location>
</feature>
<evidence type="ECO:0000313" key="2">
    <source>
        <dbReference type="EMBL" id="MFC7356500.1"/>
    </source>
</evidence>
<organism evidence="2 3">
    <name type="scientific">Jejudonia soesokkakensis</name>
    <dbReference type="NCBI Taxonomy" id="1323432"/>
    <lineage>
        <taxon>Bacteria</taxon>
        <taxon>Pseudomonadati</taxon>
        <taxon>Bacteroidota</taxon>
        <taxon>Flavobacteriia</taxon>
        <taxon>Flavobacteriales</taxon>
        <taxon>Flavobacteriaceae</taxon>
        <taxon>Jejudonia</taxon>
    </lineage>
</organism>
<evidence type="ECO:0000256" key="1">
    <source>
        <dbReference type="SAM" id="MobiDB-lite"/>
    </source>
</evidence>
<dbReference type="SUPFAM" id="SSF103647">
    <property type="entry name" value="TSP type-3 repeat"/>
    <property type="match status" value="2"/>
</dbReference>
<feature type="compositionally biased region" description="Acidic residues" evidence="1">
    <location>
        <begin position="751"/>
        <end position="768"/>
    </location>
</feature>
<feature type="compositionally biased region" description="Acidic residues" evidence="1">
    <location>
        <begin position="351"/>
        <end position="372"/>
    </location>
</feature>
<dbReference type="Proteomes" id="UP001596415">
    <property type="component" value="Unassembled WGS sequence"/>
</dbReference>
<protein>
    <submittedName>
        <fullName evidence="2">Beta strand repeat-containing protein</fullName>
    </submittedName>
</protein>
<dbReference type="RefSeq" id="WP_380216303.1">
    <property type="nucleotide sequence ID" value="NZ_JBHTBN010000001.1"/>
</dbReference>
<comment type="caution">
    <text evidence="2">The sequence shown here is derived from an EMBL/GenBank/DDBJ whole genome shotgun (WGS) entry which is preliminary data.</text>
</comment>
<feature type="compositionally biased region" description="Acidic residues" evidence="1">
    <location>
        <begin position="928"/>
        <end position="937"/>
    </location>
</feature>
<proteinExistence type="predicted"/>
<feature type="compositionally biased region" description="Acidic residues" evidence="1">
    <location>
        <begin position="1427"/>
        <end position="1436"/>
    </location>
</feature>
<gene>
    <name evidence="2" type="ORF">ACFQO1_02285</name>
</gene>
<feature type="compositionally biased region" description="Acidic residues" evidence="1">
    <location>
        <begin position="804"/>
        <end position="813"/>
    </location>
</feature>
<sequence length="1535" mass="157435">MGNITISSVLKKIYTSVNLKKRLIITFLMGFISFLSLGQSIPASNTRVAGSPCFGCVPDGWTLNIGTPDMSNDSQAAASGALGGGDAWTSAPLPLPPNGHTDWITLRDLGSSGTEEAMGTTITGLTPGAEYEIYVYSLTALTTTYSPAYIDFYQFQVGTLPEVNVNSVPQEVSGVWGTNSLRFTANANNMSFEFTPGNNGPSGFSSVECVNLSVSLNAINPVPIANNDSDTVVIGNNPSVNVALNDSDNTNIVLSTIDLDPSTSGIQNSFASPNGNWSVDGSGNVTFIPTNSNFTGTESITYTIDDDYTLDGNALGATSSPATISATITPIPDTDGDGFTDDIDICPGNDDNLDADSDGVPDGCDSDDDNDGIPDYADNPCDSSFTFNQTAEEWFTLNNNTLPAISDPAAHANDATTGTPFCDIDIYGPANLNIAGTSPTGTNYIVDADDTGGNMWLRSPNFGGLNASGAAGGQFQYDAYNYRVGYTGDPNWGGGDVEVILYDTSGGFIRATRPLTGTPGGNTGGVNGNPSTPGSEYANWENGIWNTFTFNLDTTDFTLNNGAVSVAAVLADLDQIAIRMEFVNGGNSGSCSDVEYYALDNIIFVSPGVCNTDTDNDGINDDLDLDADNDGIYDVIEAGLGAFDTNNDGVINSTDSGFIDANNDGTDDRIGVVTLPDSDGDGIPDYRDSDSDNDGCSDADEAYATVGTDADGNGYFGTGNPPPTNSSNGTVSAAPYNPTNVNDTTNAGSDSDSDGIADFCDPDSDNDGNPDVTDPNPATPTAINDSGNATAGLPSTIQILSNDDFTDNTDDNGDPNNNSATSVTNITTVVGVNTTAMGTIAYDPATGELTYTPTFAEGGTTVTIEYRVCNDVNGDSPGTTTDDVCDTAVATIMVAFGDEDGDGVPDNLDECPGFDDNTNNDGDALADGCDDDDDNDGIIDTAESGGNDPNGDEDGDGIPNFMDDTDDDPGNTLGDGSTTVYGGADANGDGIQDVYDFDNDGIPNFLDLDSDNDGLYDVLEAGFPDGDNNGIADGPINATTGIPATGGGTPTDSGPTAGTTDFLDLDSDEDGCSDANEFFNDSNADGGDGGSFGTGEPQVGVNSDGTVIGATYGTAVDAADTDTNATADYTEEGPEFDTDGIANACDLDDDGDGNPDAQDPNPNVATVAPDTGMTDFMTPVTVNVLDNDDYLPNNDTNNVGTTSITLAAFVAAPGLTEAMGTVVFDPATGTATYTPDAAEDGEVTFYYEVCSDDGVTTAPNNVVCMTTTVTITVDGSDNDNDGVPDGLDLDDDNDGILDTAENDLGLDPSDDNDSDGIPNWQDADDRGDGTPAACVDTTPNDGVCDMLDPAYDFDGDGVPNHFDLDSDNDGLYDVTETGGTDANNDGLADDTDGDTTNNNGVPNSSNGGAGIVTPTDSGPTPGTPDFLDVDSDEDGCSDANEAYNDSNADGGDGGQYGTGDPLTLSGGGVDANGAVTASGAYPALSSTFPADTDTNATADYTEEGPEFDTDGIANACDLDDDGDGNPDAQDPNPNV</sequence>
<feature type="compositionally biased region" description="Polar residues" evidence="1">
    <location>
        <begin position="725"/>
        <end position="748"/>
    </location>
</feature>
<feature type="region of interest" description="Disordered" evidence="1">
    <location>
        <begin position="1273"/>
        <end position="1339"/>
    </location>
</feature>